<feature type="compositionally biased region" description="Acidic residues" evidence="5">
    <location>
        <begin position="565"/>
        <end position="574"/>
    </location>
</feature>
<protein>
    <submittedName>
        <fullName evidence="6">Glycoside hydrolase</fullName>
    </submittedName>
</protein>
<dbReference type="InterPro" id="IPR017853">
    <property type="entry name" value="GH"/>
</dbReference>
<dbReference type="SUPFAM" id="SSF51445">
    <property type="entry name" value="(Trans)glycosidases"/>
    <property type="match status" value="1"/>
</dbReference>
<dbReference type="GO" id="GO:0004557">
    <property type="term" value="F:alpha-galactosidase activity"/>
    <property type="evidence" value="ECO:0007669"/>
    <property type="project" value="UniProtKB-EC"/>
</dbReference>
<name>A0AAN6ZXK3_9PEZI</name>
<evidence type="ECO:0000256" key="4">
    <source>
        <dbReference type="ARBA" id="ARBA00049426"/>
    </source>
</evidence>
<keyword evidence="6" id="KW-0378">Hydrolase</keyword>
<dbReference type="AlphaFoldDB" id="A0AAN6ZXK3"/>
<comment type="caution">
    <text evidence="6">The sequence shown here is derived from an EMBL/GenBank/DDBJ whole genome shotgun (WGS) entry which is preliminary data.</text>
</comment>
<evidence type="ECO:0000313" key="6">
    <source>
        <dbReference type="EMBL" id="KAK4152541.1"/>
    </source>
</evidence>
<comment type="catalytic activity">
    <reaction evidence="1">
        <text>Hydrolysis of terminal, non-reducing alpha-D-galactose residues in alpha-D-galactosides, including galactose oligosaccharides, galactomannans and galactolipids.</text>
        <dbReference type="EC" id="3.2.1.22"/>
    </reaction>
</comment>
<dbReference type="EMBL" id="MU856971">
    <property type="protein sequence ID" value="KAK4152541.1"/>
    <property type="molecule type" value="Genomic_DNA"/>
</dbReference>
<evidence type="ECO:0000256" key="3">
    <source>
        <dbReference type="ARBA" id="ARBA00023277"/>
    </source>
</evidence>
<dbReference type="PANTHER" id="PTHR31268">
    <property type="match status" value="1"/>
</dbReference>
<keyword evidence="7" id="KW-1185">Reference proteome</keyword>
<reference evidence="6" key="1">
    <citation type="journal article" date="2023" name="Mol. Phylogenet. Evol.">
        <title>Genome-scale phylogeny and comparative genomics of the fungal order Sordariales.</title>
        <authorList>
            <person name="Hensen N."/>
            <person name="Bonometti L."/>
            <person name="Westerberg I."/>
            <person name="Brannstrom I.O."/>
            <person name="Guillou S."/>
            <person name="Cros-Aarteil S."/>
            <person name="Calhoun S."/>
            <person name="Haridas S."/>
            <person name="Kuo A."/>
            <person name="Mondo S."/>
            <person name="Pangilinan J."/>
            <person name="Riley R."/>
            <person name="LaButti K."/>
            <person name="Andreopoulos B."/>
            <person name="Lipzen A."/>
            <person name="Chen C."/>
            <person name="Yan M."/>
            <person name="Daum C."/>
            <person name="Ng V."/>
            <person name="Clum A."/>
            <person name="Steindorff A."/>
            <person name="Ohm R.A."/>
            <person name="Martin F."/>
            <person name="Silar P."/>
            <person name="Natvig D.O."/>
            <person name="Lalanne C."/>
            <person name="Gautier V."/>
            <person name="Ament-Velasquez S.L."/>
            <person name="Kruys A."/>
            <person name="Hutchinson M.I."/>
            <person name="Powell A.J."/>
            <person name="Barry K."/>
            <person name="Miller A.N."/>
            <person name="Grigoriev I.V."/>
            <person name="Debuchy R."/>
            <person name="Gladieux P."/>
            <person name="Hiltunen Thoren M."/>
            <person name="Johannesson H."/>
        </authorList>
    </citation>
    <scope>NUCLEOTIDE SEQUENCE</scope>
    <source>
        <strain evidence="6">CBS 538.74</strain>
    </source>
</reference>
<gene>
    <name evidence="6" type="ORF">C8A00DRAFT_16175</name>
</gene>
<dbReference type="Gene3D" id="3.20.20.70">
    <property type="entry name" value="Aldolase class I"/>
    <property type="match status" value="1"/>
</dbReference>
<proteinExistence type="inferred from homology"/>
<organism evidence="6 7">
    <name type="scientific">Chaetomidium leptoderma</name>
    <dbReference type="NCBI Taxonomy" id="669021"/>
    <lineage>
        <taxon>Eukaryota</taxon>
        <taxon>Fungi</taxon>
        <taxon>Dikarya</taxon>
        <taxon>Ascomycota</taxon>
        <taxon>Pezizomycotina</taxon>
        <taxon>Sordariomycetes</taxon>
        <taxon>Sordariomycetidae</taxon>
        <taxon>Sordariales</taxon>
        <taxon>Chaetomiaceae</taxon>
        <taxon>Chaetomidium</taxon>
    </lineage>
</organism>
<dbReference type="GO" id="GO:0047274">
    <property type="term" value="F:galactinol-sucrose galactosyltransferase activity"/>
    <property type="evidence" value="ECO:0007669"/>
    <property type="project" value="UniProtKB-EC"/>
</dbReference>
<dbReference type="Pfam" id="PF05691">
    <property type="entry name" value="Raffinose_syn"/>
    <property type="match status" value="1"/>
</dbReference>
<reference evidence="6" key="2">
    <citation type="submission" date="2023-05" db="EMBL/GenBank/DDBJ databases">
        <authorList>
            <consortium name="Lawrence Berkeley National Laboratory"/>
            <person name="Steindorff A."/>
            <person name="Hensen N."/>
            <person name="Bonometti L."/>
            <person name="Westerberg I."/>
            <person name="Brannstrom I.O."/>
            <person name="Guillou S."/>
            <person name="Cros-Aarteil S."/>
            <person name="Calhoun S."/>
            <person name="Haridas S."/>
            <person name="Kuo A."/>
            <person name="Mondo S."/>
            <person name="Pangilinan J."/>
            <person name="Riley R."/>
            <person name="Labutti K."/>
            <person name="Andreopoulos B."/>
            <person name="Lipzen A."/>
            <person name="Chen C."/>
            <person name="Yanf M."/>
            <person name="Daum C."/>
            <person name="Ng V."/>
            <person name="Clum A."/>
            <person name="Ohm R."/>
            <person name="Martin F."/>
            <person name="Silar P."/>
            <person name="Natvig D."/>
            <person name="Lalanne C."/>
            <person name="Gautier V."/>
            <person name="Ament-Velasquez S.L."/>
            <person name="Kruys A."/>
            <person name="Hutchinson M.I."/>
            <person name="Powell A.J."/>
            <person name="Barry K."/>
            <person name="Miller A.N."/>
            <person name="Grigoriev I.V."/>
            <person name="Debuchy R."/>
            <person name="Gladieux P."/>
            <person name="Thoren M.H."/>
            <person name="Johannesson H."/>
        </authorList>
    </citation>
    <scope>NUCLEOTIDE SEQUENCE</scope>
    <source>
        <strain evidence="6">CBS 538.74</strain>
    </source>
</reference>
<evidence type="ECO:0000256" key="2">
    <source>
        <dbReference type="ARBA" id="ARBA00007240"/>
    </source>
</evidence>
<accession>A0AAN6ZXK3</accession>
<evidence type="ECO:0000256" key="1">
    <source>
        <dbReference type="ARBA" id="ARBA00001255"/>
    </source>
</evidence>
<sequence>MTTFIATYPPLGQVTTQLQDTNVPFYAVLEVPRELATAPWQLALWHSNNNGWEWAEVEFTPTPDAPDARPTELHEASGAKARLYFTAKLAVRSSVTFTVKFRQGTGDEEWRWVQAEQGSDDGVVVVDQRPTRDNDPEDLPDLIQELNPDLKWRGHMSQSPGTRLWSIEAGVGGATDEESAYAEVPLGIPWGRFLRWFALVRPWSPWLVPRHGKAEFGLDKDALLCSFLSPQGKHLVFLGMSGVNDVTTLFRSGDSGRLMLHIRSDNGEPTAGVALVAVGDNLESTIAAVMYHARTLVMAANTSAATQDVAETTAGSDIRPQWYENWYDGLGYCTWNSLGQNLTEKKVLDALDELAENKINISSLIIDDNWQDIDYRGDSSLQHGWNDFEAEPKKFPGGLKALVSNIRSKHKNIQHIAVWHALLGYWGGLAPDGPLAKRYKTIQVVRNDTDKAHLPTNDTVTVVAGEDIQTFYNDFYRFLSSCSINGVKTDAQYMLDTLPSPPARRALTKPYLDAWTLASLRHFSNRVIACMALTPPLLFHTHLPHTTRPQTVCRNSDDYFPSAAPDDDDDDDDEAAAHPWHVWTNAHNALLTQHLNVVPDWDMFQTVHDYAGFHAAARCVSGGPVCITDVEGEHDLALLRQITGVTPRGKTVVFRPDVVGRAIMDGYYVGFGGSPLLPLLKVGAYHGRAALGTGIVGVFNVSSPAAEGPLAVTTEVIPLARFPGVLAGEGRRYVVRAHGSGRVSPPLEVGAPASMLTVSLGARGYDVLCSYPLTAVASRTRGEVLLANLGLVGKMTGCAAVVRTVFEARGNGRMLVGATLKALGVLGIYISVLPELSIGDDFMVTIQGQPVPPHTVSVNKQDGHVLDVDVETAWEEMALESGWANEVEAKVYFALERK</sequence>
<dbReference type="Proteomes" id="UP001302745">
    <property type="component" value="Unassembled WGS sequence"/>
</dbReference>
<comment type="catalytic activity">
    <reaction evidence="4">
        <text>alpha-D-galactosyl-(1-&gt;3)-1D-myo-inositol + sucrose = raffinose + myo-inositol</text>
        <dbReference type="Rhea" id="RHEA:20161"/>
        <dbReference type="ChEBI" id="CHEBI:16634"/>
        <dbReference type="ChEBI" id="CHEBI:17268"/>
        <dbReference type="ChEBI" id="CHEBI:17505"/>
        <dbReference type="ChEBI" id="CHEBI:17992"/>
        <dbReference type="EC" id="2.4.1.82"/>
    </reaction>
</comment>
<dbReference type="PANTHER" id="PTHR31268:SF32">
    <property type="entry name" value="GALACTINOL--SUCROSE GALACTOSYLTRANSFERASE 2-RELATED"/>
    <property type="match status" value="1"/>
</dbReference>
<evidence type="ECO:0000313" key="7">
    <source>
        <dbReference type="Proteomes" id="UP001302745"/>
    </source>
</evidence>
<keyword evidence="3" id="KW-0119">Carbohydrate metabolism</keyword>
<dbReference type="InterPro" id="IPR013785">
    <property type="entry name" value="Aldolase_TIM"/>
</dbReference>
<evidence type="ECO:0000256" key="5">
    <source>
        <dbReference type="SAM" id="MobiDB-lite"/>
    </source>
</evidence>
<dbReference type="InterPro" id="IPR008811">
    <property type="entry name" value="Glycosyl_hydrolases_36"/>
</dbReference>
<comment type="similarity">
    <text evidence="2">Belongs to the glycosyl hydrolases 36 family.</text>
</comment>
<feature type="region of interest" description="Disordered" evidence="5">
    <location>
        <begin position="554"/>
        <end position="575"/>
    </location>
</feature>